<protein>
    <submittedName>
        <fullName evidence="1">Putative ADP-ribosyltransferase exoenzyme</fullName>
    </submittedName>
</protein>
<evidence type="ECO:0000313" key="1">
    <source>
        <dbReference type="EMBL" id="ARX60098.1"/>
    </source>
</evidence>
<accession>A0A1Z1UX94</accession>
<dbReference type="GO" id="GO:0016740">
    <property type="term" value="F:transferase activity"/>
    <property type="evidence" value="ECO:0007669"/>
    <property type="project" value="UniProtKB-KW"/>
</dbReference>
<geneLocation type="plasmid" evidence="1">
    <name>pVAPN1572</name>
</geneLocation>
<proteinExistence type="predicted"/>
<keyword evidence="1" id="KW-0808">Transferase</keyword>
<dbReference type="AlphaFoldDB" id="A0A1Z1UX94"/>
<sequence length="38" mass="4064">MNDTSRDAIVLALPLRWPADRDALARTHIGGGDVSSSQ</sequence>
<organism evidence="1">
    <name type="scientific">Rhodococcus hoagii</name>
    <name type="common">Corynebacterium equii</name>
    <dbReference type="NCBI Taxonomy" id="43767"/>
    <lineage>
        <taxon>Bacteria</taxon>
        <taxon>Bacillati</taxon>
        <taxon>Actinomycetota</taxon>
        <taxon>Actinomycetes</taxon>
        <taxon>Mycobacteriales</taxon>
        <taxon>Nocardiaceae</taxon>
        <taxon>Prescottella</taxon>
    </lineage>
</organism>
<reference evidence="1" key="1">
    <citation type="journal article" date="2017" name="Genome Biol. Evol.">
        <title>Comparative Genomics of Rhodococcus equi Virulence Plasmids Indicates Host-Driven Evolution of the vap Pathogenicity Island.</title>
        <authorList>
            <person name="MacArthur I."/>
            <person name="Anastasi E."/>
            <person name="Alvarez S."/>
            <person name="Scortti M."/>
            <person name="Vazquez-Boland J.A."/>
        </authorList>
    </citation>
    <scope>NUCLEOTIDE SEQUENCE</scope>
    <source>
        <strain evidence="1">PAM1572</strain>
        <plasmid evidence="1">pVAPN1572</plasmid>
    </source>
</reference>
<name>A0A1Z1UX94_RHOHA</name>
<keyword evidence="1" id="KW-0614">Plasmid</keyword>
<dbReference type="EMBL" id="KX443401">
    <property type="protein sequence ID" value="ARX60098.1"/>
    <property type="molecule type" value="Genomic_DNA"/>
</dbReference>
<gene>
    <name evidence="1" type="ORF">pVAPN1572_0610</name>
</gene>